<evidence type="ECO:0000313" key="3">
    <source>
        <dbReference type="Proteomes" id="UP000694424"/>
    </source>
</evidence>
<reference evidence="2" key="1">
    <citation type="submission" date="2025-08" db="UniProtKB">
        <authorList>
            <consortium name="Ensembl"/>
        </authorList>
    </citation>
    <scope>IDENTIFICATION</scope>
</reference>
<evidence type="ECO:0000313" key="2">
    <source>
        <dbReference type="Ensembl" id="ENSAOWP00000024241.1"/>
    </source>
</evidence>
<accession>A0A8B9QNE5</accession>
<evidence type="ECO:0000256" key="1">
    <source>
        <dbReference type="SAM" id="MobiDB-lite"/>
    </source>
</evidence>
<name>A0A8B9QNE5_APTOW</name>
<protein>
    <submittedName>
        <fullName evidence="2">Uncharacterized protein</fullName>
    </submittedName>
</protein>
<dbReference type="Proteomes" id="UP000694424">
    <property type="component" value="Unplaced"/>
</dbReference>
<feature type="region of interest" description="Disordered" evidence="1">
    <location>
        <begin position="84"/>
        <end position="105"/>
    </location>
</feature>
<dbReference type="PANTHER" id="PTHR33887:SF4">
    <property type="entry name" value="AB2-183"/>
    <property type="match status" value="1"/>
</dbReference>
<organism evidence="2 3">
    <name type="scientific">Apteryx owenii</name>
    <name type="common">Little spotted kiwi</name>
    <dbReference type="NCBI Taxonomy" id="8824"/>
    <lineage>
        <taxon>Eukaryota</taxon>
        <taxon>Metazoa</taxon>
        <taxon>Chordata</taxon>
        <taxon>Craniata</taxon>
        <taxon>Vertebrata</taxon>
        <taxon>Euteleostomi</taxon>
        <taxon>Archelosauria</taxon>
        <taxon>Archosauria</taxon>
        <taxon>Dinosauria</taxon>
        <taxon>Saurischia</taxon>
        <taxon>Theropoda</taxon>
        <taxon>Coelurosauria</taxon>
        <taxon>Aves</taxon>
        <taxon>Palaeognathae</taxon>
        <taxon>Apterygiformes</taxon>
        <taxon>Apterygidae</taxon>
        <taxon>Apteryx</taxon>
    </lineage>
</organism>
<proteinExistence type="predicted"/>
<dbReference type="Ensembl" id="ENSAOWT00000027447.1">
    <property type="protein sequence ID" value="ENSAOWP00000024241.1"/>
    <property type="gene ID" value="ENSAOWG00000016367.1"/>
</dbReference>
<dbReference type="PANTHER" id="PTHR33887">
    <property type="entry name" value="PB1 DOMAIN-CONTAINING PROTEIN"/>
    <property type="match status" value="1"/>
</dbReference>
<reference evidence="2" key="2">
    <citation type="submission" date="2025-09" db="UniProtKB">
        <authorList>
            <consortium name="Ensembl"/>
        </authorList>
    </citation>
    <scope>IDENTIFICATION</scope>
</reference>
<dbReference type="AlphaFoldDB" id="A0A8B9QNE5"/>
<dbReference type="Pfam" id="PF15874">
    <property type="entry name" value="Il2rg"/>
    <property type="match status" value="1"/>
</dbReference>
<dbReference type="InterPro" id="IPR039471">
    <property type="entry name" value="CXorf65-like"/>
</dbReference>
<sequence length="144" mass="15435">TFVCVRHGDNQRFLANTDCPVQLLLPYLRRKAGVPAGGELPVGPFCSGLLFQAKLQSERASKFLPAPGTYYVCCVEFGAPGGCPRQAGTRTPPQPPRSRPAGVPVVPGALRRVRRGSAAGMQQEHVYQALVLLLKDPSPELTGQ</sequence>
<keyword evidence="3" id="KW-1185">Reference proteome</keyword>